<dbReference type="PANTHER" id="PTHR16305:SF35">
    <property type="entry name" value="TRANSCRIPTIONAL ACTIVATOR DOMAIN"/>
    <property type="match status" value="1"/>
</dbReference>
<dbReference type="EMBL" id="BNBO01000012">
    <property type="protein sequence ID" value="GHH69150.1"/>
    <property type="molecule type" value="Genomic_DNA"/>
</dbReference>
<feature type="domain" description="HTH luxR-type" evidence="3">
    <location>
        <begin position="902"/>
        <end position="967"/>
    </location>
</feature>
<dbReference type="InterPro" id="IPR041664">
    <property type="entry name" value="AAA_16"/>
</dbReference>
<dbReference type="InterPro" id="IPR000792">
    <property type="entry name" value="Tscrpt_reg_LuxR_C"/>
</dbReference>
<dbReference type="GeneID" id="95353182"/>
<reference evidence="4" key="1">
    <citation type="journal article" date="2014" name="Int. J. Syst. Evol. Microbiol.">
        <title>Complete genome sequence of Corynebacterium casei LMG S-19264T (=DSM 44701T), isolated from a smear-ripened cheese.</title>
        <authorList>
            <consortium name="US DOE Joint Genome Institute (JGI-PGF)"/>
            <person name="Walter F."/>
            <person name="Albersmeier A."/>
            <person name="Kalinowski J."/>
            <person name="Ruckert C."/>
        </authorList>
    </citation>
    <scope>NUCLEOTIDE SEQUENCE</scope>
    <source>
        <strain evidence="4">JCM 4646</strain>
    </source>
</reference>
<dbReference type="PANTHER" id="PTHR16305">
    <property type="entry name" value="TESTICULAR SOLUBLE ADENYLYL CYCLASE"/>
    <property type="match status" value="1"/>
</dbReference>
<dbReference type="PRINTS" id="PR00038">
    <property type="entry name" value="HTHLUXR"/>
</dbReference>
<dbReference type="InterPro" id="IPR016032">
    <property type="entry name" value="Sig_transdc_resp-reg_C-effctor"/>
</dbReference>
<evidence type="ECO:0000259" key="3">
    <source>
        <dbReference type="PROSITE" id="PS50043"/>
    </source>
</evidence>
<dbReference type="GO" id="GO:0004016">
    <property type="term" value="F:adenylate cyclase activity"/>
    <property type="evidence" value="ECO:0007669"/>
    <property type="project" value="TreeGrafter"/>
</dbReference>
<dbReference type="Gene3D" id="1.25.40.10">
    <property type="entry name" value="Tetratricopeptide repeat domain"/>
    <property type="match status" value="1"/>
</dbReference>
<dbReference type="InterPro" id="IPR027417">
    <property type="entry name" value="P-loop_NTPase"/>
</dbReference>
<dbReference type="SUPFAM" id="SSF48452">
    <property type="entry name" value="TPR-like"/>
    <property type="match status" value="1"/>
</dbReference>
<dbReference type="PROSITE" id="PS50043">
    <property type="entry name" value="HTH_LUXR_2"/>
    <property type="match status" value="1"/>
</dbReference>
<protein>
    <submittedName>
        <fullName evidence="4">LuxR family transcriptional regulator</fullName>
    </submittedName>
</protein>
<dbReference type="Pfam" id="PF00196">
    <property type="entry name" value="GerE"/>
    <property type="match status" value="1"/>
</dbReference>
<comment type="caution">
    <text evidence="4">The sequence shown here is derived from an EMBL/GenBank/DDBJ whole genome shotgun (WGS) entry which is preliminary data.</text>
</comment>
<dbReference type="Proteomes" id="UP000617734">
    <property type="component" value="Unassembled WGS sequence"/>
</dbReference>
<evidence type="ECO:0000256" key="2">
    <source>
        <dbReference type="ARBA" id="ARBA00022840"/>
    </source>
</evidence>
<sequence>MAVDRRSDAATGRGFAWVGRRRELDLLLTALEIPPAVVLVEGEPGVGKSRLIHEATLALTRRGVRVVTGMCHPLREPLPFGPVLDALSDTTDWLPPPERLNPQAGALAPLLPALAHRLPPATAQLQDVRAGRFQLMGAVRSVLDAVGPLVLVLEDLHWADEATRELLLLLARDLPKRLGLVLTYRGEDLSDDTPVLGVPYRRPPGTGGADIHLGPLTENEVHDLAAAVLGPRVSTALSRTLFERSAGLPLVVEEDLLTLTAQPRPRPRHLNHGPPADDVAVLAEAEVPRGLREAVASRMATLSDSAVALVEAAAVLAVPADQHLLTVVARIDPDRADAALTEALRATVLREGTAGHYTFRHALAQQAVHRGILGPRRLDLHRQAVRALSSAPSPPLVQIAHHTRALGDTAAWLRQAEAAADQAITLGDDGTAATLIHEILALPRLEGDLRTRAALALSRIAVNGVDHTTGATALRRILAASHLPAAARGEIRLALGLLMVNQGGDTAGGERELERAIEELAARPDVAARAMVALAVNPSRPPREVQAWMARAEDAVHDSPNRGARAAVHATRLTLMARANDMAVRDLAERLPRDDTDPEVLRQSARALFNVGYYSLATGHDRQAEALLRESLDLARRLGTAPLIESCSASQLLRLDWMAGRWEHLEEDHTTLLARYPDNADILMEACLGRGAVAAVRGQWELALEHLRYAARLGETALEADCALRAATAISTIHIHRGQPQEAWAVVRSALEKLRGTSDWGQSSLFIAAAVNAALADGHPEAARGIVAEAEEALEGEDAPVLLAVLAYGRGRILLYDGDGAGATACLDRARRILTAMGRPYYASLALELTALALAPADLDTAARHLTHAATAFTALGATADAARCQQHLRALGLGRPAPRGRRGYGDRLSPRETQVARLLATGASNKDIAQALSLSPRTVEQHVAKTLKKLHTTRDEIPGPHSTVDYP</sequence>
<dbReference type="Pfam" id="PF13191">
    <property type="entry name" value="AAA_16"/>
    <property type="match status" value="1"/>
</dbReference>
<dbReference type="SMART" id="SM00421">
    <property type="entry name" value="HTH_LUXR"/>
    <property type="match status" value="1"/>
</dbReference>
<dbReference type="GO" id="GO:0003677">
    <property type="term" value="F:DNA binding"/>
    <property type="evidence" value="ECO:0007669"/>
    <property type="project" value="InterPro"/>
</dbReference>
<dbReference type="GO" id="GO:0006355">
    <property type="term" value="P:regulation of DNA-templated transcription"/>
    <property type="evidence" value="ECO:0007669"/>
    <property type="project" value="InterPro"/>
</dbReference>
<keyword evidence="5" id="KW-1185">Reference proteome</keyword>
<dbReference type="GO" id="GO:0005737">
    <property type="term" value="C:cytoplasm"/>
    <property type="evidence" value="ECO:0007669"/>
    <property type="project" value="TreeGrafter"/>
</dbReference>
<dbReference type="AlphaFoldDB" id="A0A919FPA8"/>
<evidence type="ECO:0000313" key="5">
    <source>
        <dbReference type="Proteomes" id="UP000617734"/>
    </source>
</evidence>
<keyword evidence="1" id="KW-0547">Nucleotide-binding</keyword>
<reference evidence="4" key="2">
    <citation type="submission" date="2020-09" db="EMBL/GenBank/DDBJ databases">
        <authorList>
            <person name="Sun Q."/>
            <person name="Ohkuma M."/>
        </authorList>
    </citation>
    <scope>NUCLEOTIDE SEQUENCE</scope>
    <source>
        <strain evidence="4">JCM 4646</strain>
    </source>
</reference>
<name>A0A919FPA8_9ACTN</name>
<dbReference type="CDD" id="cd06170">
    <property type="entry name" value="LuxR_C_like"/>
    <property type="match status" value="1"/>
</dbReference>
<organism evidence="4 5">
    <name type="scientific">Kitasatospora indigofera</name>
    <dbReference type="NCBI Taxonomy" id="67307"/>
    <lineage>
        <taxon>Bacteria</taxon>
        <taxon>Bacillati</taxon>
        <taxon>Actinomycetota</taxon>
        <taxon>Actinomycetes</taxon>
        <taxon>Kitasatosporales</taxon>
        <taxon>Streptomycetaceae</taxon>
        <taxon>Kitasatospora</taxon>
    </lineage>
</organism>
<evidence type="ECO:0000313" key="4">
    <source>
        <dbReference type="EMBL" id="GHH69150.1"/>
    </source>
</evidence>
<dbReference type="InterPro" id="IPR036388">
    <property type="entry name" value="WH-like_DNA-bd_sf"/>
</dbReference>
<dbReference type="InterPro" id="IPR011990">
    <property type="entry name" value="TPR-like_helical_dom_sf"/>
</dbReference>
<evidence type="ECO:0000256" key="1">
    <source>
        <dbReference type="ARBA" id="ARBA00022741"/>
    </source>
</evidence>
<accession>A0A919FPA8</accession>
<dbReference type="RefSeq" id="WP_190211072.1">
    <property type="nucleotide sequence ID" value="NZ_BNBO01000012.1"/>
</dbReference>
<dbReference type="SUPFAM" id="SSF46894">
    <property type="entry name" value="C-terminal effector domain of the bipartite response regulators"/>
    <property type="match status" value="1"/>
</dbReference>
<dbReference type="SUPFAM" id="SSF52540">
    <property type="entry name" value="P-loop containing nucleoside triphosphate hydrolases"/>
    <property type="match status" value="1"/>
</dbReference>
<dbReference type="Gene3D" id="1.10.10.10">
    <property type="entry name" value="Winged helix-like DNA-binding domain superfamily/Winged helix DNA-binding domain"/>
    <property type="match status" value="1"/>
</dbReference>
<gene>
    <name evidence="4" type="ORF">GCM10018781_27230</name>
</gene>
<dbReference type="GO" id="GO:0005524">
    <property type="term" value="F:ATP binding"/>
    <property type="evidence" value="ECO:0007669"/>
    <property type="project" value="UniProtKB-KW"/>
</dbReference>
<keyword evidence="2" id="KW-0067">ATP-binding</keyword>
<proteinExistence type="predicted"/>